<protein>
    <submittedName>
        <fullName evidence="1">Phage protein (TIGR02216 family)</fullName>
    </submittedName>
</protein>
<reference evidence="1 2" key="1">
    <citation type="submission" date="2023-07" db="EMBL/GenBank/DDBJ databases">
        <title>Genomic Encyclopedia of Type Strains, Phase IV (KMG-IV): sequencing the most valuable type-strain genomes for metagenomic binning, comparative biology and taxonomic classification.</title>
        <authorList>
            <person name="Goeker M."/>
        </authorList>
    </citation>
    <scope>NUCLEOTIDE SEQUENCE [LARGE SCALE GENOMIC DNA]</scope>
    <source>
        <strain evidence="1 2">DSM 19013</strain>
    </source>
</reference>
<dbReference type="EMBL" id="JAUSVP010000002">
    <property type="protein sequence ID" value="MDQ0446383.1"/>
    <property type="molecule type" value="Genomic_DNA"/>
</dbReference>
<dbReference type="InterPro" id="IPR019056">
    <property type="entry name" value="Phage_TAC_6"/>
</dbReference>
<evidence type="ECO:0000313" key="2">
    <source>
        <dbReference type="Proteomes" id="UP001231124"/>
    </source>
</evidence>
<dbReference type="Proteomes" id="UP001231124">
    <property type="component" value="Unassembled WGS sequence"/>
</dbReference>
<proteinExistence type="predicted"/>
<dbReference type="Pfam" id="PF09550">
    <property type="entry name" value="Phage_TAC_6"/>
    <property type="match status" value="1"/>
</dbReference>
<sequence length="73" mass="7997">MSPAHPLAFALPSPFPWEDCLALGLGQLGWRPRDFWAATPREFAAALGRRAAPPALSRSDLLRLLEAHPDPEP</sequence>
<name>A0ABU0HX39_9HYPH</name>
<comment type="caution">
    <text evidence="1">The sequence shown here is derived from an EMBL/GenBank/DDBJ whole genome shotgun (WGS) entry which is preliminary data.</text>
</comment>
<gene>
    <name evidence="1" type="ORF">QO012_000872</name>
</gene>
<dbReference type="RefSeq" id="WP_238201254.1">
    <property type="nucleotide sequence ID" value="NZ_BPQE01000002.1"/>
</dbReference>
<evidence type="ECO:0000313" key="1">
    <source>
        <dbReference type="EMBL" id="MDQ0446383.1"/>
    </source>
</evidence>
<keyword evidence="2" id="KW-1185">Reference proteome</keyword>
<accession>A0ABU0HX39</accession>
<organism evidence="1 2">
    <name type="scientific">Methylobacterium aerolatum</name>
    <dbReference type="NCBI Taxonomy" id="418708"/>
    <lineage>
        <taxon>Bacteria</taxon>
        <taxon>Pseudomonadati</taxon>
        <taxon>Pseudomonadota</taxon>
        <taxon>Alphaproteobacteria</taxon>
        <taxon>Hyphomicrobiales</taxon>
        <taxon>Methylobacteriaceae</taxon>
        <taxon>Methylobacterium</taxon>
    </lineage>
</organism>